<feature type="transmembrane region" description="Helical" evidence="2">
    <location>
        <begin position="6"/>
        <end position="25"/>
    </location>
</feature>
<comment type="caution">
    <text evidence="3">The sequence shown here is derived from an EMBL/GenBank/DDBJ whole genome shotgun (WGS) entry which is preliminary data.</text>
</comment>
<proteinExistence type="predicted"/>
<evidence type="ECO:0000313" key="3">
    <source>
        <dbReference type="EMBL" id="CAH1225354.1"/>
    </source>
</evidence>
<keyword evidence="2" id="KW-0812">Transmembrane</keyword>
<protein>
    <submittedName>
        <fullName evidence="3">Uncharacterized protein</fullName>
    </submittedName>
</protein>
<keyword evidence="2" id="KW-1133">Transmembrane helix</keyword>
<evidence type="ECO:0000256" key="2">
    <source>
        <dbReference type="SAM" id="Phobius"/>
    </source>
</evidence>
<feature type="region of interest" description="Disordered" evidence="1">
    <location>
        <begin position="24"/>
        <end position="98"/>
    </location>
</feature>
<dbReference type="EMBL" id="CAKMMW010000025">
    <property type="protein sequence ID" value="CAH1225354.1"/>
    <property type="molecule type" value="Genomic_DNA"/>
</dbReference>
<keyword evidence="2" id="KW-0472">Membrane</keyword>
<feature type="compositionally biased region" description="Basic residues" evidence="1">
    <location>
        <begin position="55"/>
        <end position="65"/>
    </location>
</feature>
<feature type="compositionally biased region" description="Basic and acidic residues" evidence="1">
    <location>
        <begin position="66"/>
        <end position="80"/>
    </location>
</feature>
<reference evidence="3" key="1">
    <citation type="submission" date="2022-01" db="EMBL/GenBank/DDBJ databases">
        <authorList>
            <person name="Criscuolo A."/>
        </authorList>
    </citation>
    <scope>NUCLEOTIDE SEQUENCE</scope>
    <source>
        <strain evidence="3">CIP111891</strain>
    </source>
</reference>
<dbReference type="RefSeq" id="WP_236291918.1">
    <property type="nucleotide sequence ID" value="NZ_CAKMMW010000025.1"/>
</dbReference>
<sequence>MGSIITLIVFAPIILFLVIGILPNSRNKNRPQGRRGTNDSSGFATYDSMDFSSNKSHHHNHHHHGGHSDHGSHGNSHDGSGDSGGGDSGGGDGGGGGD</sequence>
<organism evidence="3 4">
    <name type="scientific">Paenibacillus allorhizoplanae</name>
    <dbReference type="NCBI Taxonomy" id="2905648"/>
    <lineage>
        <taxon>Bacteria</taxon>
        <taxon>Bacillati</taxon>
        <taxon>Bacillota</taxon>
        <taxon>Bacilli</taxon>
        <taxon>Bacillales</taxon>
        <taxon>Paenibacillaceae</taxon>
        <taxon>Paenibacillus</taxon>
    </lineage>
</organism>
<feature type="compositionally biased region" description="Gly residues" evidence="1">
    <location>
        <begin position="81"/>
        <end position="98"/>
    </location>
</feature>
<evidence type="ECO:0000256" key="1">
    <source>
        <dbReference type="SAM" id="MobiDB-lite"/>
    </source>
</evidence>
<name>A0ABM9CXG8_9BACL</name>
<gene>
    <name evidence="3" type="ORF">PAECIP111891_05796</name>
</gene>
<accession>A0ABM9CXG8</accession>
<keyword evidence="4" id="KW-1185">Reference proteome</keyword>
<dbReference type="Proteomes" id="UP000838821">
    <property type="component" value="Unassembled WGS sequence"/>
</dbReference>
<evidence type="ECO:0000313" key="4">
    <source>
        <dbReference type="Proteomes" id="UP000838821"/>
    </source>
</evidence>